<name>A0A0S4IHG9_BODSA</name>
<dbReference type="VEuPathDB" id="TriTrypDB:BSAL_50765"/>
<dbReference type="AlphaFoldDB" id="A0A0S4IHG9"/>
<evidence type="ECO:0000256" key="1">
    <source>
        <dbReference type="SAM" id="MobiDB-lite"/>
    </source>
</evidence>
<evidence type="ECO:0000313" key="2">
    <source>
        <dbReference type="EMBL" id="CUE65190.1"/>
    </source>
</evidence>
<reference evidence="3" key="1">
    <citation type="submission" date="2015-09" db="EMBL/GenBank/DDBJ databases">
        <authorList>
            <consortium name="Pathogen Informatics"/>
        </authorList>
    </citation>
    <scope>NUCLEOTIDE SEQUENCE [LARGE SCALE GENOMIC DNA]</scope>
    <source>
        <strain evidence="3">Lake Konstanz</strain>
    </source>
</reference>
<feature type="compositionally biased region" description="Low complexity" evidence="1">
    <location>
        <begin position="298"/>
        <end position="307"/>
    </location>
</feature>
<evidence type="ECO:0000313" key="3">
    <source>
        <dbReference type="Proteomes" id="UP000051952"/>
    </source>
</evidence>
<keyword evidence="3" id="KW-1185">Reference proteome</keyword>
<gene>
    <name evidence="2" type="ORF">BSAL_50765</name>
</gene>
<accession>A0A0S4IHG9</accession>
<dbReference type="Proteomes" id="UP000051952">
    <property type="component" value="Unassembled WGS sequence"/>
</dbReference>
<feature type="region of interest" description="Disordered" evidence="1">
    <location>
        <begin position="287"/>
        <end position="308"/>
    </location>
</feature>
<feature type="region of interest" description="Disordered" evidence="1">
    <location>
        <begin position="352"/>
        <end position="431"/>
    </location>
</feature>
<feature type="compositionally biased region" description="Low complexity" evidence="1">
    <location>
        <begin position="352"/>
        <end position="387"/>
    </location>
</feature>
<sequence length="431" mass="46468">MMDCKPAEVDQALVAAHNAVAILKRFVVQEELVKLQEFRKRDGVRLRPDMPVPRSFREQIFDGVMQWVRCTVTDAQSGFLLPNPDGDGIVHPSTTQGPPSSQSTLAVVLSMMTQQMEHDRKAKEFNAATVHLFNQTLNGYREENRAMDAYKDRIIELQAVINHTKRYSEIDTEVGAAQKPKLVPSDCIPSEGQRRKEVANELANVTTSMKDKLERVVAENAKLVSEKLYSAAENKLLSDRVRVLEAQLAVLNASSAVTLRELNKAREENAKHLLGGGGSATALLSSLASYSPQPPSSPSKQQTTNSPREVEINGLVIHKDVAKWMVEVYKALLDNPEAAEKLQGLRHVASVRGGSSAGSAGSVRPAGGVSGPPSRAVDSARSSASVPGSADTRDRVGSAQQRLGSARSFAEHVSAVRSSSAGTTGSAQSDL</sequence>
<proteinExistence type="predicted"/>
<protein>
    <submittedName>
        <fullName evidence="2">Uncharacterized protein</fullName>
    </submittedName>
</protein>
<feature type="compositionally biased region" description="Low complexity" evidence="1">
    <location>
        <begin position="413"/>
        <end position="431"/>
    </location>
</feature>
<organism evidence="2 3">
    <name type="scientific">Bodo saltans</name>
    <name type="common">Flagellated protozoan</name>
    <dbReference type="NCBI Taxonomy" id="75058"/>
    <lineage>
        <taxon>Eukaryota</taxon>
        <taxon>Discoba</taxon>
        <taxon>Euglenozoa</taxon>
        <taxon>Kinetoplastea</taxon>
        <taxon>Metakinetoplastina</taxon>
        <taxon>Eubodonida</taxon>
        <taxon>Bodonidae</taxon>
        <taxon>Bodo</taxon>
    </lineage>
</organism>
<dbReference type="EMBL" id="CYKH01000047">
    <property type="protein sequence ID" value="CUE65190.1"/>
    <property type="molecule type" value="Genomic_DNA"/>
</dbReference>